<evidence type="ECO:0000313" key="3">
    <source>
        <dbReference type="Proteomes" id="UP001223420"/>
    </source>
</evidence>
<dbReference type="AlphaFoldDB" id="A0AAJ1TZA2"/>
<accession>A0AAJ1TZA2</accession>
<reference evidence="2" key="2">
    <citation type="submission" date="2024-06" db="EMBL/GenBank/DDBJ databases">
        <authorList>
            <person name="Campbell A.G."/>
        </authorList>
    </citation>
    <scope>NUCLEOTIDE SEQUENCE</scope>
    <source>
        <strain evidence="2">EM17</strain>
    </source>
</reference>
<dbReference type="EMBL" id="JAUSWL010000014">
    <property type="protein sequence ID" value="MDQ0546488.1"/>
    <property type="molecule type" value="Genomic_DNA"/>
</dbReference>
<keyword evidence="4" id="KW-1185">Reference proteome</keyword>
<dbReference type="RefSeq" id="WP_122162149.1">
    <property type="nucleotide sequence ID" value="NZ_CP033231.1"/>
</dbReference>
<proteinExistence type="predicted"/>
<evidence type="ECO:0000313" key="4">
    <source>
        <dbReference type="Proteomes" id="UP001432995"/>
    </source>
</evidence>
<protein>
    <submittedName>
        <fullName evidence="1">Uncharacterized protein</fullName>
    </submittedName>
</protein>
<dbReference type="EMBL" id="JBELQD010000002">
    <property type="protein sequence ID" value="MER2287456.1"/>
    <property type="molecule type" value="Genomic_DNA"/>
</dbReference>
<reference evidence="1" key="1">
    <citation type="submission" date="2023-07" db="EMBL/GenBank/DDBJ databases">
        <title>Genomic Encyclopedia of Type Strains, Phase IV (KMG-IV): sequencing the most valuable type-strain genomes for metagenomic binning, comparative biology and taxonomic classification.</title>
        <authorList>
            <person name="Goeker M."/>
        </authorList>
    </citation>
    <scope>NUCLEOTIDE SEQUENCE</scope>
    <source>
        <strain evidence="1">DSM 19569</strain>
    </source>
</reference>
<comment type="caution">
    <text evidence="1">The sequence shown here is derived from an EMBL/GenBank/DDBJ whole genome shotgun (WGS) entry which is preliminary data.</text>
</comment>
<organism evidence="1 3">
    <name type="scientific">Methylobacterium brachiatum</name>
    <dbReference type="NCBI Taxonomy" id="269660"/>
    <lineage>
        <taxon>Bacteria</taxon>
        <taxon>Pseudomonadati</taxon>
        <taxon>Pseudomonadota</taxon>
        <taxon>Alphaproteobacteria</taxon>
        <taxon>Hyphomicrobiales</taxon>
        <taxon>Methylobacteriaceae</taxon>
        <taxon>Methylobacterium</taxon>
    </lineage>
</organism>
<evidence type="ECO:0000313" key="2">
    <source>
        <dbReference type="EMBL" id="MER2287456.1"/>
    </source>
</evidence>
<evidence type="ECO:0000313" key="1">
    <source>
        <dbReference type="EMBL" id="MDQ0546488.1"/>
    </source>
</evidence>
<gene>
    <name evidence="2" type="ORF">ABS770_04235</name>
    <name evidence="1" type="ORF">QO001_005439</name>
</gene>
<name>A0AAJ1TZA2_9HYPH</name>
<dbReference type="Proteomes" id="UP001223420">
    <property type="component" value="Unassembled WGS sequence"/>
</dbReference>
<dbReference type="Proteomes" id="UP001432995">
    <property type="component" value="Unassembled WGS sequence"/>
</dbReference>
<sequence>MDMKTPTIPGSAASPRALGKLQDLAEVLGCSTDLFFAASDGPSTGQTAQLLQMWLAIRNPEDRQTVFACVREVLKAQSDGHRER</sequence>